<organism evidence="1 2">
    <name type="scientific">Rhodohalobacter mucosus</name>
    <dbReference type="NCBI Taxonomy" id="2079485"/>
    <lineage>
        <taxon>Bacteria</taxon>
        <taxon>Pseudomonadati</taxon>
        <taxon>Balneolota</taxon>
        <taxon>Balneolia</taxon>
        <taxon>Balneolales</taxon>
        <taxon>Balneolaceae</taxon>
        <taxon>Rhodohalobacter</taxon>
    </lineage>
</organism>
<keyword evidence="2" id="KW-1185">Reference proteome</keyword>
<name>A0A316TUU8_9BACT</name>
<reference evidence="1 2" key="1">
    <citation type="submission" date="2018-05" db="EMBL/GenBank/DDBJ databases">
        <title>Rhodohalobacter halophilus gen. nov., sp. nov., a moderately halophilic member of the family Balneolaceae.</title>
        <authorList>
            <person name="Liu Z.-W."/>
        </authorList>
    </citation>
    <scope>NUCLEOTIDE SEQUENCE [LARGE SCALE GENOMIC DNA]</scope>
    <source>
        <strain evidence="1 2">8A47</strain>
    </source>
</reference>
<comment type="caution">
    <text evidence="1">The sequence shown here is derived from an EMBL/GenBank/DDBJ whole genome shotgun (WGS) entry which is preliminary data.</text>
</comment>
<dbReference type="EMBL" id="QGGB01000007">
    <property type="protein sequence ID" value="PWN06122.1"/>
    <property type="molecule type" value="Genomic_DNA"/>
</dbReference>
<protein>
    <submittedName>
        <fullName evidence="1">Uncharacterized protein</fullName>
    </submittedName>
</protein>
<dbReference type="OrthoDB" id="853585at2"/>
<dbReference type="AlphaFoldDB" id="A0A316TUU8"/>
<proteinExistence type="predicted"/>
<accession>A0A316TUU8</accession>
<sequence>MQENSLNIVPKKLLFEIGGYDGPSFKIELERNKLKYYSGLSYLFMEEEVFNPSEQQWIQFREILNRIEIWNWSRHYESDVLDGTQWSFEIFYEDNSIKIYGNNAYPDPKNLHKSMVLEYTEPFIDLISALKNITSDECFILS</sequence>
<dbReference type="RefSeq" id="WP_109646915.1">
    <property type="nucleotide sequence ID" value="NZ_QGGB01000007.1"/>
</dbReference>
<evidence type="ECO:0000313" key="1">
    <source>
        <dbReference type="EMBL" id="PWN06122.1"/>
    </source>
</evidence>
<evidence type="ECO:0000313" key="2">
    <source>
        <dbReference type="Proteomes" id="UP000245533"/>
    </source>
</evidence>
<dbReference type="Proteomes" id="UP000245533">
    <property type="component" value="Unassembled WGS sequence"/>
</dbReference>
<gene>
    <name evidence="1" type="ORF">DDZ15_09750</name>
</gene>